<evidence type="ECO:0000313" key="4">
    <source>
        <dbReference type="EnsemblMetazoa" id="LLOJ004254-PA"/>
    </source>
</evidence>
<dbReference type="PROSITE" id="PS50088">
    <property type="entry name" value="ANK_REPEAT"/>
    <property type="match status" value="1"/>
</dbReference>
<keyword evidence="3" id="KW-1133">Transmembrane helix</keyword>
<dbReference type="PROSITE" id="PS50297">
    <property type="entry name" value="ANK_REP_REGION"/>
    <property type="match status" value="1"/>
</dbReference>
<keyword evidence="3" id="KW-0812">Transmembrane</keyword>
<name>A0A1B0CIJ2_LUTLO</name>
<keyword evidence="3" id="KW-0472">Membrane</keyword>
<proteinExistence type="predicted"/>
<evidence type="ECO:0000313" key="5">
    <source>
        <dbReference type="Proteomes" id="UP000092461"/>
    </source>
</evidence>
<evidence type="ECO:0000256" key="3">
    <source>
        <dbReference type="SAM" id="Phobius"/>
    </source>
</evidence>
<feature type="repeat" description="ANK" evidence="1">
    <location>
        <begin position="189"/>
        <end position="221"/>
    </location>
</feature>
<keyword evidence="1" id="KW-0040">ANK repeat</keyword>
<feature type="region of interest" description="Disordered" evidence="2">
    <location>
        <begin position="229"/>
        <end position="253"/>
    </location>
</feature>
<keyword evidence="5" id="KW-1185">Reference proteome</keyword>
<dbReference type="Pfam" id="PF13637">
    <property type="entry name" value="Ank_4"/>
    <property type="match status" value="1"/>
</dbReference>
<dbReference type="AlphaFoldDB" id="A0A1B0CIJ2"/>
<dbReference type="InterPro" id="IPR036770">
    <property type="entry name" value="Ankyrin_rpt-contain_sf"/>
</dbReference>
<dbReference type="Proteomes" id="UP000092461">
    <property type="component" value="Unassembled WGS sequence"/>
</dbReference>
<dbReference type="SUPFAM" id="SSF48403">
    <property type="entry name" value="Ankyrin repeat"/>
    <property type="match status" value="1"/>
</dbReference>
<protein>
    <submittedName>
        <fullName evidence="4">Uncharacterized protein</fullName>
    </submittedName>
</protein>
<feature type="compositionally biased region" description="Polar residues" evidence="2">
    <location>
        <begin position="243"/>
        <end position="253"/>
    </location>
</feature>
<accession>A0A1B0CIJ2</accession>
<dbReference type="EMBL" id="AJWK01013413">
    <property type="status" value="NOT_ANNOTATED_CDS"/>
    <property type="molecule type" value="Genomic_DNA"/>
</dbReference>
<evidence type="ECO:0000256" key="1">
    <source>
        <dbReference type="PROSITE-ProRule" id="PRU00023"/>
    </source>
</evidence>
<dbReference type="VEuPathDB" id="VectorBase:LLONM1_007275"/>
<dbReference type="SMART" id="SM00248">
    <property type="entry name" value="ANK"/>
    <property type="match status" value="3"/>
</dbReference>
<dbReference type="InterPro" id="IPR002110">
    <property type="entry name" value="Ankyrin_rpt"/>
</dbReference>
<dbReference type="VEuPathDB" id="VectorBase:LLOJ004254"/>
<dbReference type="EnsemblMetazoa" id="LLOJ004254-RA">
    <property type="protein sequence ID" value="LLOJ004254-PA"/>
    <property type="gene ID" value="LLOJ004254"/>
</dbReference>
<reference evidence="4" key="1">
    <citation type="submission" date="2020-05" db="UniProtKB">
        <authorList>
            <consortium name="EnsemblMetazoa"/>
        </authorList>
    </citation>
    <scope>IDENTIFICATION</scope>
    <source>
        <strain evidence="4">Jacobina</strain>
    </source>
</reference>
<evidence type="ECO:0000256" key="2">
    <source>
        <dbReference type="SAM" id="MobiDB-lite"/>
    </source>
</evidence>
<feature type="transmembrane region" description="Helical" evidence="3">
    <location>
        <begin position="26"/>
        <end position="44"/>
    </location>
</feature>
<feature type="transmembrane region" description="Helical" evidence="3">
    <location>
        <begin position="50"/>
        <end position="67"/>
    </location>
</feature>
<organism evidence="4 5">
    <name type="scientific">Lutzomyia longipalpis</name>
    <name type="common">Sand fly</name>
    <dbReference type="NCBI Taxonomy" id="7200"/>
    <lineage>
        <taxon>Eukaryota</taxon>
        <taxon>Metazoa</taxon>
        <taxon>Ecdysozoa</taxon>
        <taxon>Arthropoda</taxon>
        <taxon>Hexapoda</taxon>
        <taxon>Insecta</taxon>
        <taxon>Pterygota</taxon>
        <taxon>Neoptera</taxon>
        <taxon>Endopterygota</taxon>
        <taxon>Diptera</taxon>
        <taxon>Nematocera</taxon>
        <taxon>Psychodoidea</taxon>
        <taxon>Psychodidae</taxon>
        <taxon>Lutzomyia</taxon>
        <taxon>Lutzomyia</taxon>
    </lineage>
</organism>
<dbReference type="Gene3D" id="1.25.40.20">
    <property type="entry name" value="Ankyrin repeat-containing domain"/>
    <property type="match status" value="1"/>
</dbReference>
<sequence length="253" mass="28806">LSKKTLLSTTTNKQKIRKNLRKSGKLYRFFLLKMGNVLSIEFYFENHEYIGPFLIFCAFCLYAWNSLTTFKEENAKMTEAFKERTEVSHHSLEVTTRFFTNNPGIINVPVIRHGNELITPFAKACYLYLIPLIRAMIADGAEVNPPNQSRHIPFLICVSVILLRNIKDFSALDALLEAGSDINVTYPRTNWTALHMAAIYKRYDLYDFLLSRGIDVEAADLDGKTAGMYYTDPEEDEKEVASGDSQLNGPVPN</sequence>